<evidence type="ECO:0000256" key="5">
    <source>
        <dbReference type="SAM" id="MobiDB-lite"/>
    </source>
</evidence>
<dbReference type="InterPro" id="IPR039273">
    <property type="entry name" value="TEPSIN"/>
</dbReference>
<evidence type="ECO:0000313" key="8">
    <source>
        <dbReference type="Proteomes" id="UP000031443"/>
    </source>
</evidence>
<feature type="region of interest" description="Disordered" evidence="5">
    <location>
        <begin position="566"/>
        <end position="590"/>
    </location>
</feature>
<dbReference type="InterPro" id="IPR013809">
    <property type="entry name" value="ENTH"/>
</dbReference>
<keyword evidence="4" id="KW-0968">Cytoplasmic vesicle</keyword>
<dbReference type="PANTHER" id="PTHR21514">
    <property type="entry name" value="AP-4 COMPLEX ACCESSORY SUBUNIT TEPSIN"/>
    <property type="match status" value="1"/>
</dbReference>
<feature type="region of interest" description="Disordered" evidence="5">
    <location>
        <begin position="130"/>
        <end position="154"/>
    </location>
</feature>
<organism evidence="7 8">
    <name type="scientific">Chelonia mydas</name>
    <name type="common">Green sea-turtle</name>
    <name type="synonym">Chelonia agassizi</name>
    <dbReference type="NCBI Taxonomy" id="8469"/>
    <lineage>
        <taxon>Eukaryota</taxon>
        <taxon>Metazoa</taxon>
        <taxon>Chordata</taxon>
        <taxon>Craniata</taxon>
        <taxon>Vertebrata</taxon>
        <taxon>Euteleostomi</taxon>
        <taxon>Archelosauria</taxon>
        <taxon>Testudinata</taxon>
        <taxon>Testudines</taxon>
        <taxon>Cryptodira</taxon>
        <taxon>Durocryptodira</taxon>
        <taxon>Americhelydia</taxon>
        <taxon>Chelonioidea</taxon>
        <taxon>Cheloniidae</taxon>
        <taxon>Chelonia</taxon>
    </lineage>
</organism>
<dbReference type="Gene3D" id="1.25.40.90">
    <property type="match status" value="1"/>
</dbReference>
<evidence type="ECO:0000256" key="1">
    <source>
        <dbReference type="ARBA" id="ARBA00004541"/>
    </source>
</evidence>
<evidence type="ECO:0000313" key="7">
    <source>
        <dbReference type="EMBL" id="EMP39304.1"/>
    </source>
</evidence>
<protein>
    <recommendedName>
        <fullName evidence="6">ENTH domain-containing protein</fullName>
    </recommendedName>
</protein>
<reference evidence="8" key="1">
    <citation type="journal article" date="2013" name="Nat. Genet.">
        <title>The draft genomes of soft-shell turtle and green sea turtle yield insights into the development and evolution of the turtle-specific body plan.</title>
        <authorList>
            <person name="Wang Z."/>
            <person name="Pascual-Anaya J."/>
            <person name="Zadissa A."/>
            <person name="Li W."/>
            <person name="Niimura Y."/>
            <person name="Huang Z."/>
            <person name="Li C."/>
            <person name="White S."/>
            <person name="Xiong Z."/>
            <person name="Fang D."/>
            <person name="Wang B."/>
            <person name="Ming Y."/>
            <person name="Chen Y."/>
            <person name="Zheng Y."/>
            <person name="Kuraku S."/>
            <person name="Pignatelli M."/>
            <person name="Herrero J."/>
            <person name="Beal K."/>
            <person name="Nozawa M."/>
            <person name="Li Q."/>
            <person name="Wang J."/>
            <person name="Zhang H."/>
            <person name="Yu L."/>
            <person name="Shigenobu S."/>
            <person name="Wang J."/>
            <person name="Liu J."/>
            <person name="Flicek P."/>
            <person name="Searle S."/>
            <person name="Wang J."/>
            <person name="Kuratani S."/>
            <person name="Yin Y."/>
            <person name="Aken B."/>
            <person name="Zhang G."/>
            <person name="Irie N."/>
        </authorList>
    </citation>
    <scope>NUCLEOTIDE SEQUENCE [LARGE SCALE GENOMIC DNA]</scope>
</reference>
<dbReference type="SUPFAM" id="SSF48464">
    <property type="entry name" value="ENTH/VHS domain"/>
    <property type="match status" value="1"/>
</dbReference>
<dbReference type="AlphaFoldDB" id="M7BPY7"/>
<keyword evidence="3" id="KW-0333">Golgi apparatus</keyword>
<keyword evidence="8" id="KW-1185">Reference proteome</keyword>
<dbReference type="InterPro" id="IPR008942">
    <property type="entry name" value="ENTH_VHS"/>
</dbReference>
<evidence type="ECO:0000256" key="2">
    <source>
        <dbReference type="ARBA" id="ARBA00004601"/>
    </source>
</evidence>
<dbReference type="InterPro" id="IPR035802">
    <property type="entry name" value="ENTH/VHS_tepsin"/>
</dbReference>
<dbReference type="SUPFAM" id="SSF48371">
    <property type="entry name" value="ARM repeat"/>
    <property type="match status" value="1"/>
</dbReference>
<feature type="region of interest" description="Disordered" evidence="5">
    <location>
        <begin position="179"/>
        <end position="279"/>
    </location>
</feature>
<dbReference type="EMBL" id="KB517139">
    <property type="protein sequence ID" value="EMP39304.1"/>
    <property type="molecule type" value="Genomic_DNA"/>
</dbReference>
<name>M7BPY7_CHEMY</name>
<dbReference type="GO" id="GO:0032588">
    <property type="term" value="C:trans-Golgi network membrane"/>
    <property type="evidence" value="ECO:0007669"/>
    <property type="project" value="TreeGrafter"/>
</dbReference>
<gene>
    <name evidence="7" type="ORF">UY3_03477</name>
</gene>
<feature type="compositionally biased region" description="Polar residues" evidence="5">
    <location>
        <begin position="135"/>
        <end position="144"/>
    </location>
</feature>
<dbReference type="InterPro" id="IPR058028">
    <property type="entry name" value="Tepsin_VHS/ENTH-like"/>
</dbReference>
<dbReference type="STRING" id="8469.M7BPY7"/>
<feature type="compositionally biased region" description="Polar residues" evidence="5">
    <location>
        <begin position="241"/>
        <end position="254"/>
    </location>
</feature>
<evidence type="ECO:0000256" key="3">
    <source>
        <dbReference type="ARBA" id="ARBA00023034"/>
    </source>
</evidence>
<dbReference type="PANTHER" id="PTHR21514:SF0">
    <property type="entry name" value="AP-4 COMPLEX ACCESSORY SUBUNIT TEPSIN"/>
    <property type="match status" value="1"/>
</dbReference>
<dbReference type="InterPro" id="IPR016024">
    <property type="entry name" value="ARM-type_fold"/>
</dbReference>
<dbReference type="Proteomes" id="UP000031443">
    <property type="component" value="Unassembled WGS sequence"/>
</dbReference>
<dbReference type="PROSITE" id="PS50942">
    <property type="entry name" value="ENTH"/>
    <property type="match status" value="1"/>
</dbReference>
<dbReference type="Pfam" id="PF01417">
    <property type="entry name" value="ENTH"/>
    <property type="match status" value="1"/>
</dbReference>
<comment type="subcellular location">
    <subcellularLocation>
        <location evidence="1">Cytoplasmic vesicle</location>
    </subcellularLocation>
    <subcellularLocation>
        <location evidence="2">Golgi apparatus</location>
        <location evidence="2">trans-Golgi network</location>
    </subcellularLocation>
</comment>
<evidence type="ECO:0000259" key="6">
    <source>
        <dbReference type="PROSITE" id="PS50942"/>
    </source>
</evidence>
<feature type="domain" description="ENTH" evidence="6">
    <location>
        <begin position="1"/>
        <end position="121"/>
    </location>
</feature>
<feature type="compositionally biased region" description="Low complexity" evidence="5">
    <location>
        <begin position="255"/>
        <end position="274"/>
    </location>
</feature>
<dbReference type="eggNOG" id="ENOG502QV38">
    <property type="taxonomic scope" value="Eukaryota"/>
</dbReference>
<dbReference type="Pfam" id="PF25827">
    <property type="entry name" value="TVHS-like"/>
    <property type="match status" value="1"/>
</dbReference>
<accession>M7BPY7</accession>
<dbReference type="CDD" id="cd03572">
    <property type="entry name" value="ENTH_like_Tepsin"/>
    <property type="match status" value="1"/>
</dbReference>
<evidence type="ECO:0000256" key="4">
    <source>
        <dbReference type="ARBA" id="ARBA00023329"/>
    </source>
</evidence>
<sequence>MKCTSDDDVPCPGYLFEEIAKISHDSPGSSQCLLEHLLNRLQNNSCHVKLKVLKILLYVCTHGSSQFLQQLKRNSTFIQEAAVFAGPPDPLHGNSLYQKVRAAAQDLASALFSDTLLPPPSAQPCRPLPPAGMGSQPSPCSSLQGFGFTSERSGSPSASEALLATIQKAAEVVASAVLPSPEFPPPCPRELQDDAYQPVTAPSPDKSCAVPQKPPAAAALSMRVSHRPGQAGGGWEETDSGHSSQNSSQENGELSRTSDSCSKSGSDSPSGASRELGNVTERVERDCVQELSLVSELTRGSKVFLTREEAQHFIKACGLLNCEVVLELLSRTLQDPSELVCMRSMCAISSLLCSDLLAHEQIFVITRQHLQQLSQRSPGPVANKATKLLRQFEALCRSCPSPKRSQLDMDPSTPARGAPQHTCDLLTDLMPLAGETVLKPVSLAPFLSETCKSPAFDLHPAAVPAPEGEQGTEAEICEQFGAVASGGRCQQEVECRLTGPEPQLDAARMDSGPAQMLHGRQGAAAPPQSLSLFAGMELVALPGTAVANSGGEECASRVPRTLPCTGTASTKAHRDSEGSREPSAFSFLNM</sequence>
<proteinExistence type="predicted"/>
<dbReference type="GO" id="GO:0031410">
    <property type="term" value="C:cytoplasmic vesicle"/>
    <property type="evidence" value="ECO:0007669"/>
    <property type="project" value="UniProtKB-SubCell"/>
</dbReference>